<evidence type="ECO:0000256" key="1">
    <source>
        <dbReference type="ARBA" id="ARBA00011047"/>
    </source>
</evidence>
<reference evidence="3 4" key="1">
    <citation type="journal article" date="2011" name="PLoS Pathog.">
        <title>Endophytic Life Strategies Decoded by Genome and Transcriptome Analyses of the Mutualistic Root Symbiont Piriformospora indica.</title>
        <authorList>
            <person name="Zuccaro A."/>
            <person name="Lahrmann U."/>
            <person name="Guldener U."/>
            <person name="Langen G."/>
            <person name="Pfiffi S."/>
            <person name="Biedenkopf D."/>
            <person name="Wong P."/>
            <person name="Samans B."/>
            <person name="Grimm C."/>
            <person name="Basiewicz M."/>
            <person name="Murat C."/>
            <person name="Martin F."/>
            <person name="Kogel K.H."/>
        </authorList>
    </citation>
    <scope>NUCLEOTIDE SEQUENCE [LARGE SCALE GENOMIC DNA]</scope>
    <source>
        <strain evidence="3 4">DSM 11827</strain>
    </source>
</reference>
<feature type="region of interest" description="Disordered" evidence="2">
    <location>
        <begin position="56"/>
        <end position="81"/>
    </location>
</feature>
<dbReference type="GO" id="GO:0005737">
    <property type="term" value="C:cytoplasm"/>
    <property type="evidence" value="ECO:0007669"/>
    <property type="project" value="TreeGrafter"/>
</dbReference>
<name>G4U322_SERID</name>
<dbReference type="FunCoup" id="G4U322">
    <property type="interactions" value="509"/>
</dbReference>
<feature type="compositionally biased region" description="Acidic residues" evidence="2">
    <location>
        <begin position="62"/>
        <end position="77"/>
    </location>
</feature>
<dbReference type="InterPro" id="IPR009772">
    <property type="entry name" value="CDC123"/>
</dbReference>
<evidence type="ECO:0000256" key="2">
    <source>
        <dbReference type="SAM" id="MobiDB-lite"/>
    </source>
</evidence>
<organism evidence="3 4">
    <name type="scientific">Serendipita indica (strain DSM 11827)</name>
    <name type="common">Root endophyte fungus</name>
    <name type="synonym">Piriformospora indica</name>
    <dbReference type="NCBI Taxonomy" id="1109443"/>
    <lineage>
        <taxon>Eukaryota</taxon>
        <taxon>Fungi</taxon>
        <taxon>Dikarya</taxon>
        <taxon>Basidiomycota</taxon>
        <taxon>Agaricomycotina</taxon>
        <taxon>Agaricomycetes</taxon>
        <taxon>Sebacinales</taxon>
        <taxon>Serendipitaceae</taxon>
        <taxon>Serendipita</taxon>
    </lineage>
</organism>
<comment type="caution">
    <text evidence="3">The sequence shown here is derived from an EMBL/GenBank/DDBJ whole genome shotgun (WGS) entry which is preliminary data.</text>
</comment>
<dbReference type="PANTHER" id="PTHR15323:SF6">
    <property type="entry name" value="CELL DIVISION CYCLE PROTEIN 123 HOMOLOG"/>
    <property type="match status" value="1"/>
</dbReference>
<dbReference type="eggNOG" id="KOG2983">
    <property type="taxonomic scope" value="Eukaryota"/>
</dbReference>
<dbReference type="Proteomes" id="UP000007148">
    <property type="component" value="Unassembled WGS sequence"/>
</dbReference>
<gene>
    <name evidence="3" type="ORF">PIIN_00708</name>
</gene>
<dbReference type="InParanoid" id="G4U322"/>
<dbReference type="HOGENOM" id="CLU_034402_2_0_1"/>
<dbReference type="EMBL" id="CAFZ01001878">
    <property type="protein sequence ID" value="CCA77994.1"/>
    <property type="molecule type" value="Genomic_DNA"/>
</dbReference>
<keyword evidence="4" id="KW-1185">Reference proteome</keyword>
<proteinExistence type="inferred from homology"/>
<sequence length="339" mass="38626">MALTPAHFPRLSPQDILDCQVSSWYPLFSHISIKTTIIKPVPPELREYLLADGLFAPRGSTDDNDGSENEDDEDSETEDGKVSFAFPTLDAQIREAISKYDAVFPKLNWSSPKDAQWVLSTSEFMRCTTPAEVYLSLKASDFVQHDLNPAFVFEHLDAPEYELELVLKKWYTFHRSREMRCFVRGSILIAISQRDLVYYDFLTADDAQNTIRNTIYRLWKEEIDPKWGSHTDYIFDVLLTRDLERAHIVDFNPYAPKTDSLMFTYEELQSIHSSSSASGFSPVLRIIDSRSHPLANVNGPLNQHNMLPLDAFSLSQGKTGQEFADALADAIQEANAREE</sequence>
<dbReference type="OrthoDB" id="360540at2759"/>
<dbReference type="OMA" id="SGVIMEM"/>
<accession>G4U322</accession>
<dbReference type="PANTHER" id="PTHR15323">
    <property type="entry name" value="D123 PROTEIN"/>
    <property type="match status" value="1"/>
</dbReference>
<protein>
    <submittedName>
        <fullName evidence="3">Related to cell cycle progression protein</fullName>
    </submittedName>
</protein>
<dbReference type="Pfam" id="PF07065">
    <property type="entry name" value="D123"/>
    <property type="match status" value="1"/>
</dbReference>
<evidence type="ECO:0000313" key="4">
    <source>
        <dbReference type="Proteomes" id="UP000007148"/>
    </source>
</evidence>
<comment type="similarity">
    <text evidence="1">Belongs to the CDC123 family.</text>
</comment>
<dbReference type="STRING" id="1109443.G4U322"/>
<evidence type="ECO:0000313" key="3">
    <source>
        <dbReference type="EMBL" id="CCA77994.1"/>
    </source>
</evidence>
<dbReference type="AlphaFoldDB" id="G4U322"/>